<sequence length="251" mass="29878">MQWHIGCSGFYYKEWKEIFYPKGWPQKKWFEYYCQHFTTIEINNSFYRFPEHKNLQSWYNRSPDNFIFAVKATRTITHVKPFIDTDILVEDFYHVVKEGLGNKLGPVLFQLPPHLAYSEDTLQRILSQLNPSYLNVIEFRHKSWWREDVYAQLKQKRIVFSGISYPSLPDDVISNGSTVYYRFHGLPKLYFSDYDPAFLRQIVLLIKEDPTIKQAYLYFNNTAAAAALSNAKYVQEFIQGNTEQYYQSPLH</sequence>
<dbReference type="PANTHER" id="PTHR30348">
    <property type="entry name" value="UNCHARACTERIZED PROTEIN YECE"/>
    <property type="match status" value="1"/>
</dbReference>
<dbReference type="PATRIC" id="fig|1492898.3.peg.1451"/>
<proteinExistence type="predicted"/>
<dbReference type="STRING" id="1492898.SY85_06715"/>
<dbReference type="SUPFAM" id="SSF117396">
    <property type="entry name" value="TM1631-like"/>
    <property type="match status" value="1"/>
</dbReference>
<dbReference type="Proteomes" id="UP000077177">
    <property type="component" value="Chromosome"/>
</dbReference>
<dbReference type="KEGG" id="fla:SY85_06715"/>
<dbReference type="OrthoDB" id="9780310at2"/>
<dbReference type="AlphaFoldDB" id="A0A172U2I7"/>
<reference evidence="1 2" key="2">
    <citation type="journal article" date="2016" name="Int. J. Syst. Evol. Microbiol.">
        <title>Flavisolibacter tropicus sp. nov., isolated from tropical soil.</title>
        <authorList>
            <person name="Lee J.J."/>
            <person name="Kang M.S."/>
            <person name="Kim G.S."/>
            <person name="Lee C.S."/>
            <person name="Lim S."/>
            <person name="Lee J."/>
            <person name="Roh S.H."/>
            <person name="Kang H."/>
            <person name="Ha J.M."/>
            <person name="Bae S."/>
            <person name="Jung H.Y."/>
            <person name="Kim M.K."/>
        </authorList>
    </citation>
    <scope>NUCLEOTIDE SEQUENCE [LARGE SCALE GENOMIC DNA]</scope>
    <source>
        <strain evidence="1 2">LCS9</strain>
    </source>
</reference>
<protein>
    <recommendedName>
        <fullName evidence="3">Histidine kinase</fullName>
    </recommendedName>
</protein>
<evidence type="ECO:0008006" key="3">
    <source>
        <dbReference type="Google" id="ProtNLM"/>
    </source>
</evidence>
<accession>A0A172U2I7</accession>
<reference evidence="2" key="1">
    <citation type="submission" date="2015-01" db="EMBL/GenBank/DDBJ databases">
        <title>Flavisolibacter sp./LCS9/ whole genome sequencing.</title>
        <authorList>
            <person name="Kim M.K."/>
            <person name="Srinivasan S."/>
            <person name="Lee J.-J."/>
        </authorList>
    </citation>
    <scope>NUCLEOTIDE SEQUENCE [LARGE SCALE GENOMIC DNA]</scope>
    <source>
        <strain evidence="2">LCS9</strain>
    </source>
</reference>
<dbReference type="Pfam" id="PF01904">
    <property type="entry name" value="DUF72"/>
    <property type="match status" value="1"/>
</dbReference>
<organism evidence="1 2">
    <name type="scientific">Flavisolibacter tropicus</name>
    <dbReference type="NCBI Taxonomy" id="1492898"/>
    <lineage>
        <taxon>Bacteria</taxon>
        <taxon>Pseudomonadati</taxon>
        <taxon>Bacteroidota</taxon>
        <taxon>Chitinophagia</taxon>
        <taxon>Chitinophagales</taxon>
        <taxon>Chitinophagaceae</taxon>
        <taxon>Flavisolibacter</taxon>
    </lineage>
</organism>
<keyword evidence="2" id="KW-1185">Reference proteome</keyword>
<dbReference type="InterPro" id="IPR002763">
    <property type="entry name" value="DUF72"/>
</dbReference>
<dbReference type="EMBL" id="CP011390">
    <property type="protein sequence ID" value="ANE53354.1"/>
    <property type="molecule type" value="Genomic_DNA"/>
</dbReference>
<dbReference type="Gene3D" id="3.20.20.410">
    <property type="entry name" value="Protein of unknown function UPF0759"/>
    <property type="match status" value="1"/>
</dbReference>
<evidence type="ECO:0000313" key="2">
    <source>
        <dbReference type="Proteomes" id="UP000077177"/>
    </source>
</evidence>
<dbReference type="PANTHER" id="PTHR30348:SF4">
    <property type="entry name" value="DUF72 DOMAIN-CONTAINING PROTEIN"/>
    <property type="match status" value="1"/>
</dbReference>
<dbReference type="InterPro" id="IPR036520">
    <property type="entry name" value="UPF0759_sf"/>
</dbReference>
<evidence type="ECO:0000313" key="1">
    <source>
        <dbReference type="EMBL" id="ANE53354.1"/>
    </source>
</evidence>
<gene>
    <name evidence="1" type="ORF">SY85_06715</name>
</gene>
<name>A0A172U2I7_9BACT</name>